<dbReference type="GO" id="GO:0005975">
    <property type="term" value="P:carbohydrate metabolic process"/>
    <property type="evidence" value="ECO:0007669"/>
    <property type="project" value="UniProtKB-ARBA"/>
</dbReference>
<dbReference type="PATRIC" id="fig|681645.3.peg.172"/>
<name>D9QDU0_CORP2</name>
<gene>
    <name evidence="6" type="ORF">CPC231_00860</name>
</gene>
<comment type="subcellular location">
    <subcellularLocation>
        <location evidence="1">Secreted</location>
    </subcellularLocation>
</comment>
<dbReference type="eggNOG" id="COG2373">
    <property type="taxonomic scope" value="Bacteria"/>
</dbReference>
<reference evidence="6 7" key="2">
    <citation type="journal article" date="2011" name="PLoS ONE">
        <title>Evidence for reductive genome evolution and lateral acquisition of virulence functions in two Corynebacterium pseudotuberculosis strains.</title>
        <authorList>
            <person name="Ruiz J.C."/>
            <person name="D'Afonseca V."/>
            <person name="Silva A."/>
            <person name="Ali A."/>
            <person name="Pinto A.C."/>
            <person name="Santos A.R."/>
            <person name="Rocha A.A."/>
            <person name="Lopes D.O."/>
            <person name="Dorella F.A."/>
            <person name="Pacheco L.G."/>
            <person name="Costa M.P."/>
            <person name="Turk M.Z."/>
            <person name="Seyffert N."/>
            <person name="Moraes P.M."/>
            <person name="Soares S.C."/>
            <person name="Almeida S.S."/>
            <person name="Castro T.L."/>
            <person name="Abreu V.A."/>
            <person name="Trost E."/>
            <person name="Baumbach J."/>
            <person name="Tauch A."/>
            <person name="Schneider M.P."/>
            <person name="McCulloch J."/>
            <person name="Cerdeira L.T."/>
            <person name="Ramos R.T."/>
            <person name="Zerlotini A."/>
            <person name="Dominitini A."/>
            <person name="Resende D.M."/>
            <person name="Coser E.M."/>
            <person name="Oliveira L.M."/>
            <person name="Pedrosa A.L."/>
            <person name="Vieira C.U."/>
            <person name="Guimaraes C.T."/>
            <person name="Bartholomeu D.C."/>
            <person name="Oliveira D.M."/>
            <person name="Santos F.R."/>
            <person name="Rabelo E.M."/>
            <person name="Lobo F.P."/>
            <person name="Franco G.R."/>
            <person name="Costa A.F."/>
            <person name="Castro I.M."/>
            <person name="Dias S.R."/>
            <person name="Ferro J.A."/>
            <person name="Ortega J.M."/>
            <person name="Paiva L.V."/>
            <person name="Goulart L.R."/>
            <person name="Almeida J.F."/>
            <person name="Ferro M.I."/>
            <person name="Carneiro N.P."/>
            <person name="Falcao P.R."/>
            <person name="Grynberg P."/>
            <person name="Teixeira S.M."/>
            <person name="Brommonschenkel S."/>
            <person name="Oliveira S.C."/>
            <person name="Meyer R."/>
            <person name="Moore R.J."/>
            <person name="Miyoshi A."/>
            <person name="Oliveira G.C."/>
            <person name="Azevedo V."/>
        </authorList>
    </citation>
    <scope>NUCLEOTIDE SEQUENCE [LARGE SCALE GENOMIC DNA]</scope>
    <source>
        <strain evidence="6 7">C231</strain>
    </source>
</reference>
<dbReference type="GO" id="GO:0005576">
    <property type="term" value="C:extracellular region"/>
    <property type="evidence" value="ECO:0007669"/>
    <property type="project" value="UniProtKB-SubCell"/>
</dbReference>
<evidence type="ECO:0000313" key="6">
    <source>
        <dbReference type="EMBL" id="ADL09663.1"/>
    </source>
</evidence>
<dbReference type="STRING" id="681645.CpC231_0168"/>
<reference evidence="6 7" key="1">
    <citation type="journal article" date="2011" name="J. Bacteriol.">
        <title>Complete genome sequence of Corynebacterium pseudotuberculosis I19, a strain isolated from a cow in Israel with bovine mastitis.</title>
        <authorList>
            <consortium name="Consortium: Rede Paraense de Genomica e Proteomica (RPGP)"/>
            <person name="Silva A."/>
            <person name="Schneider M.P."/>
            <person name="Cerdeira L."/>
            <person name="Barbosa M.S."/>
            <person name="Ramos R.T."/>
            <person name="Carneiro A.R."/>
            <person name="Santos R."/>
            <person name="Lima M."/>
            <person name="D'Afonseca V."/>
            <person name="Almeida S.S."/>
            <person name="Santos A.R."/>
            <person name="Soares S.C."/>
            <person name="Pinto A.C."/>
            <person name="Ali A."/>
            <person name="Dorella F.A."/>
            <person name="Rocha F."/>
            <person name="de Abreu V.A."/>
            <person name="Trost E."/>
            <person name="Tauch A."/>
            <person name="Shpigel N."/>
            <person name="Miyoshi A."/>
            <person name="Azevedo V."/>
        </authorList>
    </citation>
    <scope>NUCLEOTIDE SEQUENCE [LARGE SCALE GENOMIC DNA]</scope>
    <source>
        <strain evidence="6 7">C231</strain>
    </source>
</reference>
<keyword evidence="7" id="KW-1185">Reference proteome</keyword>
<evidence type="ECO:0000259" key="5">
    <source>
        <dbReference type="Pfam" id="PF17210"/>
    </source>
</evidence>
<dbReference type="Proteomes" id="UP000000276">
    <property type="component" value="Chromosome"/>
</dbReference>
<dbReference type="Pfam" id="PF17210">
    <property type="entry name" value="SdrD_B"/>
    <property type="match status" value="1"/>
</dbReference>
<keyword evidence="2" id="KW-0964">Secreted</keyword>
<dbReference type="Gene3D" id="2.60.40.10">
    <property type="entry name" value="Immunoglobulins"/>
    <property type="match status" value="1"/>
</dbReference>
<keyword evidence="3" id="KW-0732">Signal</keyword>
<evidence type="ECO:0000256" key="1">
    <source>
        <dbReference type="ARBA" id="ARBA00004613"/>
    </source>
</evidence>
<dbReference type="KEGG" id="cpq:CPC231_00860"/>
<dbReference type="RefSeq" id="WP_014300405.1">
    <property type="nucleotide sequence ID" value="NC_017301.2"/>
</dbReference>
<organism evidence="6 7">
    <name type="scientific">Corynebacterium pseudotuberculosis (strain C231)</name>
    <dbReference type="NCBI Taxonomy" id="681645"/>
    <lineage>
        <taxon>Bacteria</taxon>
        <taxon>Bacillati</taxon>
        <taxon>Actinomycetota</taxon>
        <taxon>Actinomycetes</taxon>
        <taxon>Mycobacteriales</taxon>
        <taxon>Corynebacteriaceae</taxon>
        <taxon>Corynebacterium</taxon>
    </lineage>
</organism>
<dbReference type="SUPFAM" id="SSF117074">
    <property type="entry name" value="Hypothetical protein PA1324"/>
    <property type="match status" value="1"/>
</dbReference>
<protein>
    <recommendedName>
        <fullName evidence="5">SD-repeat containing protein B domain-containing protein</fullName>
    </recommendedName>
</protein>
<dbReference type="OrthoDB" id="3169091at2"/>
<feature type="domain" description="SD-repeat containing protein B" evidence="5">
    <location>
        <begin position="426"/>
        <end position="560"/>
    </location>
</feature>
<dbReference type="GeneID" id="93973247"/>
<evidence type="ECO:0000256" key="4">
    <source>
        <dbReference type="SAM" id="MobiDB-lite"/>
    </source>
</evidence>
<evidence type="ECO:0000256" key="3">
    <source>
        <dbReference type="ARBA" id="ARBA00022729"/>
    </source>
</evidence>
<sequence>MNEVSPFNQPATKRLGRIVSAVVTATSVTFSGFLVPTASAEAASAYSDNIGRNEIGPEPLEKLKPEIVGGEQSVSVGDSVTYKYTVKTGFPQDPNNVTAQRWVRLVITQDPKVPFTEEPAAGKFGIPAGAVVTKTGVNEWTVVLGAEYEAWQHDATQAAESHNNGLFKVNNNMHALWNADAALRASAWNPPAELTIAIPAKVNNADTAPSTGSLTVTSGRLADVALKDDLATATFVSNDGQGSCTWDSVYETKLLKEDIGYWVENVVISSNPESVNDYRLLPMAYQDMGRYRPTLTSGKVFVGDKLIGEVKPVTTGDRNASGYPIGELVITENVPPFTSKEWLNPKETVRVNYRFTNPCGSKVTAESVKNPSGLVPATDPSATGPGLRLEPDYTYVQASGVYVGLIRPPEDASATAQFVFNQDVVSLGDYVWFDRNADGKQGDATTEPGVAGVQVSLLDENGKAFNKPGTSEPYTVITDESGKYLFEKLPKGKYKVQFDASKVPADKLPAGVPSFSDFTTKNADNGQNNGTDSDVTPGSLISTTDVVDLQQDRTDIDAGLIAKTRFSVSKVLDGTDAGNHIGTTARELQDGKLIVDHKITVKNETPGMPGKAPQVLDQPLSVPGFEVESLTVDGKPAQKEEKGYLVSAEKDFTADQERQEYSVKVTYRRTADNAATGALTKAEAEAIGECSDQSDTTKGIVNKVYLGNENNEADTDAEKEKNN</sequence>
<dbReference type="EMBL" id="CP001829">
    <property type="protein sequence ID" value="ADL09663.1"/>
    <property type="molecule type" value="Genomic_DNA"/>
</dbReference>
<dbReference type="AlphaFoldDB" id="D9QDU0"/>
<proteinExistence type="predicted"/>
<accession>D9QDU0</accession>
<dbReference type="HOGENOM" id="CLU_382532_0_0_11"/>
<evidence type="ECO:0000313" key="7">
    <source>
        <dbReference type="Proteomes" id="UP000000276"/>
    </source>
</evidence>
<dbReference type="InterPro" id="IPR033764">
    <property type="entry name" value="Sdr_B"/>
</dbReference>
<evidence type="ECO:0000256" key="2">
    <source>
        <dbReference type="ARBA" id="ARBA00022525"/>
    </source>
</evidence>
<feature type="region of interest" description="Disordered" evidence="4">
    <location>
        <begin position="519"/>
        <end position="538"/>
    </location>
</feature>
<dbReference type="InterPro" id="IPR013783">
    <property type="entry name" value="Ig-like_fold"/>
</dbReference>